<accession>A0A0J1EEC7</accession>
<dbReference type="EMBL" id="LECT01000031">
    <property type="protein sequence ID" value="KLU03854.1"/>
    <property type="molecule type" value="Genomic_DNA"/>
</dbReference>
<dbReference type="PATRIC" id="fig|595434.4.peg.4041"/>
<sequence>MSFLRRGFEPTYLTGMMAAFRKRHNWWCDPLSSGTRNRLEDCLQAIHA</sequence>
<name>A0A0J1EEC7_RHOIS</name>
<evidence type="ECO:0000313" key="2">
    <source>
        <dbReference type="Proteomes" id="UP000036367"/>
    </source>
</evidence>
<dbReference type="Proteomes" id="UP000036367">
    <property type="component" value="Unassembled WGS sequence"/>
</dbReference>
<dbReference type="AlphaFoldDB" id="A0A0J1EEC7"/>
<gene>
    <name evidence="1" type="ORF">RISK_004261</name>
</gene>
<protein>
    <submittedName>
        <fullName evidence="1">Uncharacterized protein</fullName>
    </submittedName>
</protein>
<organism evidence="1 2">
    <name type="scientific">Rhodopirellula islandica</name>
    <dbReference type="NCBI Taxonomy" id="595434"/>
    <lineage>
        <taxon>Bacteria</taxon>
        <taxon>Pseudomonadati</taxon>
        <taxon>Planctomycetota</taxon>
        <taxon>Planctomycetia</taxon>
        <taxon>Pirellulales</taxon>
        <taxon>Pirellulaceae</taxon>
        <taxon>Rhodopirellula</taxon>
    </lineage>
</organism>
<comment type="caution">
    <text evidence="1">The sequence shown here is derived from an EMBL/GenBank/DDBJ whole genome shotgun (WGS) entry which is preliminary data.</text>
</comment>
<reference evidence="1" key="1">
    <citation type="submission" date="2015-05" db="EMBL/GenBank/DDBJ databases">
        <title>Permanent draft genome of Rhodopirellula islandicus K833.</title>
        <authorList>
            <person name="Kizina J."/>
            <person name="Richter M."/>
            <person name="Glockner F.O."/>
            <person name="Harder J."/>
        </authorList>
    </citation>
    <scope>NUCLEOTIDE SEQUENCE [LARGE SCALE GENOMIC DNA]</scope>
    <source>
        <strain evidence="1">K833</strain>
    </source>
</reference>
<proteinExistence type="predicted"/>
<evidence type="ECO:0000313" key="1">
    <source>
        <dbReference type="EMBL" id="KLU03854.1"/>
    </source>
</evidence>
<keyword evidence="2" id="KW-1185">Reference proteome</keyword>